<gene>
    <name evidence="6" type="ORF">TGAM01_v207129</name>
</gene>
<organism evidence="6 7">
    <name type="scientific">Trichoderma gamsii</name>
    <dbReference type="NCBI Taxonomy" id="398673"/>
    <lineage>
        <taxon>Eukaryota</taxon>
        <taxon>Fungi</taxon>
        <taxon>Dikarya</taxon>
        <taxon>Ascomycota</taxon>
        <taxon>Pezizomycotina</taxon>
        <taxon>Sordariomycetes</taxon>
        <taxon>Hypocreomycetidae</taxon>
        <taxon>Hypocreales</taxon>
        <taxon>Hypocreaceae</taxon>
        <taxon>Trichoderma</taxon>
    </lineage>
</organism>
<dbReference type="RefSeq" id="XP_024405258.1">
    <property type="nucleotide sequence ID" value="XM_024550022.1"/>
</dbReference>
<feature type="repeat" description="ANK" evidence="3">
    <location>
        <begin position="1091"/>
        <end position="1115"/>
    </location>
</feature>
<proteinExistence type="predicted"/>
<dbReference type="EMBL" id="JPDN02000025">
    <property type="protein sequence ID" value="PON24118.1"/>
    <property type="molecule type" value="Genomic_DNA"/>
</dbReference>
<evidence type="ECO:0000313" key="6">
    <source>
        <dbReference type="EMBL" id="PON24118.1"/>
    </source>
</evidence>
<accession>A0A2P4ZIK4</accession>
<feature type="transmembrane region" description="Helical" evidence="4">
    <location>
        <begin position="353"/>
        <end position="373"/>
    </location>
</feature>
<dbReference type="GeneID" id="29984207"/>
<dbReference type="STRING" id="398673.A0A2P4ZIK4"/>
<dbReference type="SMART" id="SM00248">
    <property type="entry name" value="ANK"/>
    <property type="match status" value="7"/>
</dbReference>
<keyword evidence="7" id="KW-1185">Reference proteome</keyword>
<dbReference type="Pfam" id="PF12796">
    <property type="entry name" value="Ank_2"/>
    <property type="match status" value="2"/>
</dbReference>
<dbReference type="InterPro" id="IPR036770">
    <property type="entry name" value="Ankyrin_rpt-contain_sf"/>
</dbReference>
<feature type="repeat" description="ANK" evidence="3">
    <location>
        <begin position="1029"/>
        <end position="1061"/>
    </location>
</feature>
<reference evidence="6 7" key="1">
    <citation type="journal article" date="2016" name="Genome Announc.">
        <title>Draft Whole-Genome Sequence of Trichoderma gamsii T6085, a Promising Biocontrol Agent of Fusarium Head Blight on Wheat.</title>
        <authorList>
            <person name="Baroncelli R."/>
            <person name="Zapparata A."/>
            <person name="Piaggeschi G."/>
            <person name="Sarrocco S."/>
            <person name="Vannacci G."/>
        </authorList>
    </citation>
    <scope>NUCLEOTIDE SEQUENCE [LARGE SCALE GENOMIC DNA]</scope>
    <source>
        <strain evidence="6 7">T6085</strain>
    </source>
</reference>
<feature type="chain" id="PRO_5015155741" evidence="5">
    <location>
        <begin position="20"/>
        <end position="1153"/>
    </location>
</feature>
<feature type="signal peptide" evidence="5">
    <location>
        <begin position="1"/>
        <end position="19"/>
    </location>
</feature>
<evidence type="ECO:0000256" key="3">
    <source>
        <dbReference type="PROSITE-ProRule" id="PRU00023"/>
    </source>
</evidence>
<keyword evidence="4" id="KW-0472">Membrane</keyword>
<protein>
    <submittedName>
        <fullName evidence="6">Uncharacterized protein</fullName>
    </submittedName>
</protein>
<evidence type="ECO:0000313" key="7">
    <source>
        <dbReference type="Proteomes" id="UP000054821"/>
    </source>
</evidence>
<dbReference type="Proteomes" id="UP000054821">
    <property type="component" value="Unassembled WGS sequence"/>
</dbReference>
<dbReference type="SUPFAM" id="SSF48403">
    <property type="entry name" value="Ankyrin repeat"/>
    <property type="match status" value="1"/>
</dbReference>
<keyword evidence="2 3" id="KW-0040">ANK repeat</keyword>
<dbReference type="PANTHER" id="PTHR24198:SF165">
    <property type="entry name" value="ANKYRIN REPEAT-CONTAINING PROTEIN-RELATED"/>
    <property type="match status" value="1"/>
</dbReference>
<keyword evidence="1" id="KW-0677">Repeat</keyword>
<dbReference type="PROSITE" id="PS50297">
    <property type="entry name" value="ANK_REP_REGION"/>
    <property type="match status" value="2"/>
</dbReference>
<dbReference type="PANTHER" id="PTHR24198">
    <property type="entry name" value="ANKYRIN REPEAT AND PROTEIN KINASE DOMAIN-CONTAINING PROTEIN"/>
    <property type="match status" value="1"/>
</dbReference>
<evidence type="ECO:0000256" key="1">
    <source>
        <dbReference type="ARBA" id="ARBA00022737"/>
    </source>
</evidence>
<feature type="transmembrane region" description="Helical" evidence="4">
    <location>
        <begin position="215"/>
        <end position="238"/>
    </location>
</feature>
<keyword evidence="4" id="KW-1133">Transmembrane helix</keyword>
<evidence type="ECO:0000256" key="4">
    <source>
        <dbReference type="SAM" id="Phobius"/>
    </source>
</evidence>
<dbReference type="InterPro" id="IPR002110">
    <property type="entry name" value="Ankyrin_rpt"/>
</dbReference>
<dbReference type="AlphaFoldDB" id="A0A2P4ZIK4"/>
<evidence type="ECO:0000256" key="2">
    <source>
        <dbReference type="ARBA" id="ARBA00023043"/>
    </source>
</evidence>
<feature type="transmembrane region" description="Helical" evidence="4">
    <location>
        <begin position="58"/>
        <end position="80"/>
    </location>
</feature>
<evidence type="ECO:0000256" key="5">
    <source>
        <dbReference type="SAM" id="SignalP"/>
    </source>
</evidence>
<comment type="caution">
    <text evidence="6">The sequence shown here is derived from an EMBL/GenBank/DDBJ whole genome shotgun (WGS) entry which is preliminary data.</text>
</comment>
<keyword evidence="4" id="KW-0812">Transmembrane</keyword>
<name>A0A2P4ZIK4_9HYPO</name>
<feature type="transmembrane region" description="Helical" evidence="4">
    <location>
        <begin position="258"/>
        <end position="278"/>
    </location>
</feature>
<dbReference type="PROSITE" id="PS50088">
    <property type="entry name" value="ANK_REPEAT"/>
    <property type="match status" value="2"/>
</dbReference>
<sequence>MKLLFIAFLIFCLLISVRADGWDDFSNNLATDLAPFLALFGEQTTKQYLSESITLLDYYIFSIAPIGILTAVISAIRVCGSPSLRAFIGRAQEGGGDAEAELCSSTSRDVCELYNNGGIARVFGRPKILEVVYDPSKSADETAGIYPCREFVRKRPDEWTRQDKSVADVGNESVLDMSIVDESVLDVPVAADESVANIFAPNLSLNIGIKRQSTVVSWTVAVSGTVLQISVLAFAVIVTYCLKWQKDGKRPDSYACPMAIVGTLIEWGGMFLCAYLIGKTSRKQIFHRNQQSLNKQSTRNAQSKSSSIYWVQPGGQVLGDQVFDPFCYSDHDQPLLQYVSSWKKPSRSSDSELVLWTAVGTTVVGFVIQFVGLRGIHSAISVAQLGAMMVMSVARSALRMQRLKPNDNFLRRCPDEVVGHELDWLAMHIGRDDILPDSPHPRRLLWRFCGARDDTNTLMKERPPMNDYLDIAGKLLAYRTRLAQLTQPQNTWATTSSQHFNSDMVEVREISQRLAVAIESIVNVICSKNAKFQEDWRDHKSMLWSFACDVASVASSESRKSISQHTLYLQLARGSLESPWRLQNRFELEGLLGLWVWSMKSDPEVERLQDRLTISRAAEIPIQRIVSTKENIRATGLNIWLGSEMPTFDVVSVCPTSERCDPSTVQYQGRETRLFGWYTTEPSRRHGSAPFKVWSASTDSSLLSLCAQEVFGAFLVSIFDTMDAVEDIDIQETPHVHLESKLVSEMIQLFTDARLGSREDALLCVLPPIISRLKIPSTESVLATAKRKANEHRRRGEWIKAEVMLKWAWDICIKSQSQPQTNEDNPQHHTDNLVQQAAIALGELYRWAMTISDMNKFSSDGINWLLARKSHEQGISVAVGEIIDRYIDIQNRVNRRDINTGEEDNSLTSTLLRLTLPASRTLMTAEEKSKALCSAAALGWSEVAIALLELGANLDYKDENRRYRTALSLAAESNSIDAVEELIRWGASPISEDDFGRTPLLQASEAGHDVVVKMLLDAPRVDPNAKDSWGDTSLMLAAWNGHEAVARLLLNTGKVANLDSPLWYAVGKGHEAVVQVLLSAEHINPNRQNSDGKSLLMLAAEKGHKAVIQLLLNTGKIDVNAEDIGGKTALLYAEENGHRDVVEILQRRLLTPK</sequence>
<keyword evidence="5" id="KW-0732">Signal</keyword>
<dbReference type="Gene3D" id="1.25.40.20">
    <property type="entry name" value="Ankyrin repeat-containing domain"/>
    <property type="match status" value="3"/>
</dbReference>